<dbReference type="AlphaFoldDB" id="A0A3M2SL24"/>
<dbReference type="Proteomes" id="UP000277212">
    <property type="component" value="Unassembled WGS sequence"/>
</dbReference>
<evidence type="ECO:0000313" key="1">
    <source>
        <dbReference type="EMBL" id="RMJ18218.1"/>
    </source>
</evidence>
<evidence type="ECO:0000313" key="2">
    <source>
        <dbReference type="Proteomes" id="UP000277212"/>
    </source>
</evidence>
<proteinExistence type="predicted"/>
<reference evidence="1 2" key="1">
    <citation type="submission" date="2017-06" db="EMBL/GenBank/DDBJ databases">
        <title>Comparative genomic analysis of Ambrosia Fusariam Clade fungi.</title>
        <authorList>
            <person name="Stajich J.E."/>
            <person name="Carrillo J."/>
            <person name="Kijimoto T."/>
            <person name="Eskalen A."/>
            <person name="O'Donnell K."/>
            <person name="Kasson M."/>
        </authorList>
    </citation>
    <scope>NUCLEOTIDE SEQUENCE [LARGE SCALE GENOMIC DNA]</scope>
    <source>
        <strain evidence="1">UCR3666</strain>
    </source>
</reference>
<organism evidence="1 2">
    <name type="scientific">Fusarium kuroshium</name>
    <dbReference type="NCBI Taxonomy" id="2010991"/>
    <lineage>
        <taxon>Eukaryota</taxon>
        <taxon>Fungi</taxon>
        <taxon>Dikarya</taxon>
        <taxon>Ascomycota</taxon>
        <taxon>Pezizomycotina</taxon>
        <taxon>Sordariomycetes</taxon>
        <taxon>Hypocreomycetidae</taxon>
        <taxon>Hypocreales</taxon>
        <taxon>Nectriaceae</taxon>
        <taxon>Fusarium</taxon>
        <taxon>Fusarium solani species complex</taxon>
    </lineage>
</organism>
<protein>
    <submittedName>
        <fullName evidence="1">Uncharacterized protein</fullName>
    </submittedName>
</protein>
<keyword evidence="2" id="KW-1185">Reference proteome</keyword>
<accession>A0A3M2SL24</accession>
<gene>
    <name evidence="1" type="ORF">CDV36_002184</name>
</gene>
<name>A0A3M2SL24_9HYPO</name>
<sequence>MPPSLTTQAGIVPSTTSTALKDGKPTKITYGFIASGVLEADGYRIIPSTVHCDEKTGAGAEHKGCTPHGDHWHCPERVEEPLYAPGEAPGSEAIPELRTTAADRTEITGIVPRALKSPRPLLLRLPPPTLVTVKEPVISSKPEEPVPAVVVSGGSKLAEPPTCMALAVAFFFGVLMA</sequence>
<dbReference type="OrthoDB" id="5362269at2759"/>
<comment type="caution">
    <text evidence="1">The sequence shown here is derived from an EMBL/GenBank/DDBJ whole genome shotgun (WGS) entry which is preliminary data.</text>
</comment>
<dbReference type="EMBL" id="NKUJ01000022">
    <property type="protein sequence ID" value="RMJ18218.1"/>
    <property type="molecule type" value="Genomic_DNA"/>
</dbReference>